<dbReference type="Gene3D" id="3.30.310.50">
    <property type="entry name" value="Alpha-D-phosphohexomutase, C-terminal domain"/>
    <property type="match status" value="1"/>
</dbReference>
<feature type="signal peptide" evidence="16">
    <location>
        <begin position="1"/>
        <end position="26"/>
    </location>
</feature>
<keyword evidence="8 12" id="KW-0413">Isomerase</keyword>
<protein>
    <recommendedName>
        <fullName evidence="4 12">Phosphoacetylglucosamine mutase</fullName>
        <shortName evidence="12">PAGM</shortName>
        <ecNumber evidence="4 12">5.4.2.3</ecNumber>
    </recommendedName>
    <alternativeName>
        <fullName evidence="11 12">Acetylglucosamine phosphomutase</fullName>
    </alternativeName>
    <alternativeName>
        <fullName evidence="10 12">N-acetylglucosamine-phosphate mutase</fullName>
    </alternativeName>
</protein>
<evidence type="ECO:0000259" key="19">
    <source>
        <dbReference type="Pfam" id="PF21404"/>
    </source>
</evidence>
<feature type="active site" description="Phosphoserine intermediate" evidence="13">
    <location>
        <position position="158"/>
    </location>
</feature>
<dbReference type="InterPro" id="IPR049023">
    <property type="entry name" value="AMG1_II"/>
</dbReference>
<comment type="catalytic activity">
    <reaction evidence="1 12">
        <text>N-acetyl-alpha-D-glucosamine 1-phosphate = N-acetyl-D-glucosamine 6-phosphate</text>
        <dbReference type="Rhea" id="RHEA:23804"/>
        <dbReference type="ChEBI" id="CHEBI:57513"/>
        <dbReference type="ChEBI" id="CHEBI:57776"/>
        <dbReference type="EC" id="5.4.2.3"/>
    </reaction>
</comment>
<comment type="function">
    <text evidence="12">Catalyzes the conversion of GlcNAc-6-P into GlcNAc-1-P during the synthesis of uridine diphosphate/UDP-GlcNAc, which is a biosynthetic precursor of chitin and also supplies the amino sugars for N-linked oligosaccharides of glycoproteins.</text>
</comment>
<evidence type="ECO:0000256" key="14">
    <source>
        <dbReference type="PIRSR" id="PIRSR016408-2"/>
    </source>
</evidence>
<evidence type="ECO:0000259" key="17">
    <source>
        <dbReference type="Pfam" id="PF00408"/>
    </source>
</evidence>
<comment type="caution">
    <text evidence="21">The sequence shown here is derived from an EMBL/GenBank/DDBJ whole genome shotgun (WGS) entry which is preliminary data.</text>
</comment>
<dbReference type="FunFam" id="3.40.120.10:FF:000023">
    <property type="entry name" value="Phosphoacetylglucosamine mutase"/>
    <property type="match status" value="1"/>
</dbReference>
<evidence type="ECO:0000256" key="16">
    <source>
        <dbReference type="SAM" id="SignalP"/>
    </source>
</evidence>
<dbReference type="EC" id="5.4.2.3" evidence="4 12"/>
<evidence type="ECO:0000256" key="11">
    <source>
        <dbReference type="ARBA" id="ARBA00032065"/>
    </source>
</evidence>
<comment type="cofactor">
    <cofactor evidence="12 15">
        <name>Mg(2+)</name>
        <dbReference type="ChEBI" id="CHEBI:18420"/>
    </cofactor>
    <text evidence="12 15">Binds 1 Mg(2+) ion per subunit.</text>
</comment>
<dbReference type="Proteomes" id="UP000245383">
    <property type="component" value="Unassembled WGS sequence"/>
</dbReference>
<dbReference type="UniPathway" id="UPA00113">
    <property type="reaction ID" value="UER00530"/>
</dbReference>
<sequence length="638" mass="70081">MAGHGKNKLPIIATNCLLWIQAACYGYNPSKIMPIMATIPSKTIANYSGVMPNGRKKLKIGKKTQLLSSISLAQTLLCRSLTQIAQNLSFSSRMSIYELISQESAKYPKPNITFSYGTAGFRDIGTVLVSTVFRMGLLAALRSKKCHGEAIGVMITASHNKEEDNGIKLVDPKGDMLHSSWETYCTLLANAQSEVDLISVLKSIANDENIDLDAQCNVLYACDTRPTSPLLVEVLERGLSLLCTNSTNFGVVTTPQLHYFVLCINTQNTTPYGIPTIEGYNTKIGNAYRAIVDSARTDLHIVTPIFVDCANGVGAKQMQLLSNYIGMKYIKALTYNDDTTTLNKLNVDCGADYVKTNQKPPPSLEIYPTRRCCSFDGDADRLVYYFIDNDNKFKLLDGDKIASLIALHFRDLLQSAGITKLNLGVVQTAYANGSSTKYMRNTLKLPVSITNTGVKYLHHVAQNYDIGVYFEANGHGSVLFSKEATETIKNTEPQSPAQKEALHKLCNFHDVINEAVGDAMSGLLLVEAILLSRQWTLENWDQMYSDMPNKLLKVKVANRNIFQTTNAEQTLVSPDGLQEIIDSIVCNYPNGRSFVRPSGTEDAVRVYAEASTANDTNELAYKVAKAVYEKGGGIGPAP</sequence>
<dbReference type="PIRSF" id="PIRSF016408">
    <property type="entry name" value="PAGM"/>
    <property type="match status" value="1"/>
</dbReference>
<evidence type="ECO:0000256" key="13">
    <source>
        <dbReference type="PIRSR" id="PIRSR016408-1"/>
    </source>
</evidence>
<dbReference type="InterPro" id="IPR016657">
    <property type="entry name" value="PAGM"/>
</dbReference>
<keyword evidence="5" id="KW-0597">Phosphoprotein</keyword>
<dbReference type="FunFam" id="3.30.310.50:FF:000003">
    <property type="entry name" value="Phosphoacetylglucosamine mutase"/>
    <property type="match status" value="1"/>
</dbReference>
<evidence type="ECO:0000256" key="12">
    <source>
        <dbReference type="PIRNR" id="PIRNR016408"/>
    </source>
</evidence>
<feature type="binding site" description="via phosphate group" evidence="15">
    <location>
        <position position="158"/>
    </location>
    <ligand>
        <name>Mg(2+)</name>
        <dbReference type="ChEBI" id="CHEBI:18420"/>
    </ligand>
</feature>
<evidence type="ECO:0000259" key="20">
    <source>
        <dbReference type="Pfam" id="PF21405"/>
    </source>
</evidence>
<dbReference type="CDD" id="cd03086">
    <property type="entry name" value="PGM3"/>
    <property type="match status" value="1"/>
</dbReference>
<evidence type="ECO:0000256" key="10">
    <source>
        <dbReference type="ARBA" id="ARBA00031926"/>
    </source>
</evidence>
<keyword evidence="9" id="KW-0119">Carbohydrate metabolism</keyword>
<evidence type="ECO:0000256" key="9">
    <source>
        <dbReference type="ARBA" id="ARBA00023277"/>
    </source>
</evidence>
<evidence type="ECO:0000256" key="6">
    <source>
        <dbReference type="ARBA" id="ARBA00022723"/>
    </source>
</evidence>
<evidence type="ECO:0000256" key="2">
    <source>
        <dbReference type="ARBA" id="ARBA00004865"/>
    </source>
</evidence>
<dbReference type="SUPFAM" id="SSF55957">
    <property type="entry name" value="Phosphoglucomutase, C-terminal domain"/>
    <property type="match status" value="1"/>
</dbReference>
<dbReference type="PANTHER" id="PTHR45955">
    <property type="entry name" value="PHOSPHOACETYLGLUCOSAMINE MUTASE"/>
    <property type="match status" value="1"/>
</dbReference>
<keyword evidence="22" id="KW-1185">Reference proteome</keyword>
<keyword evidence="7 12" id="KW-0460">Magnesium</keyword>
<comment type="pathway">
    <text evidence="2 12">Nucleotide-sugar biosynthesis; UDP-N-acetyl-alpha-D-glucosamine biosynthesis; N-acetyl-alpha-D-glucosamine 1-phosphate from alpha-D-glucosamine 6-phosphate (route I): step 2/2.</text>
</comment>
<evidence type="ECO:0000256" key="3">
    <source>
        <dbReference type="ARBA" id="ARBA00010231"/>
    </source>
</evidence>
<dbReference type="InterPro" id="IPR005843">
    <property type="entry name" value="A-D-PHexomutase_C"/>
</dbReference>
<evidence type="ECO:0000256" key="1">
    <source>
        <dbReference type="ARBA" id="ARBA00000558"/>
    </source>
</evidence>
<organism evidence="21 22">
    <name type="scientific">Smittium simulii</name>
    <dbReference type="NCBI Taxonomy" id="133385"/>
    <lineage>
        <taxon>Eukaryota</taxon>
        <taxon>Fungi</taxon>
        <taxon>Fungi incertae sedis</taxon>
        <taxon>Zoopagomycota</taxon>
        <taxon>Kickxellomycotina</taxon>
        <taxon>Harpellomycetes</taxon>
        <taxon>Harpellales</taxon>
        <taxon>Legeriomycetaceae</taxon>
        <taxon>Smittium</taxon>
    </lineage>
</organism>
<evidence type="ECO:0000313" key="22">
    <source>
        <dbReference type="Proteomes" id="UP000245383"/>
    </source>
</evidence>
<feature type="binding site" evidence="14">
    <location>
        <begin position="471"/>
        <end position="473"/>
    </location>
    <ligand>
        <name>substrate</name>
    </ligand>
</feature>
<dbReference type="Pfam" id="PF21405">
    <property type="entry name" value="AMG1_II"/>
    <property type="match status" value="1"/>
</dbReference>
<dbReference type="FunFam" id="3.40.120.10:FF:000038">
    <property type="entry name" value="Phosphoacetylglucosamine mutase"/>
    <property type="match status" value="1"/>
</dbReference>
<dbReference type="OrthoDB" id="1928at2759"/>
<dbReference type="InterPro" id="IPR016055">
    <property type="entry name" value="A-D-PHexomutase_a/b/a-I/II/III"/>
</dbReference>
<dbReference type="PANTHER" id="PTHR45955:SF1">
    <property type="entry name" value="PHOSPHOACETYLGLUCOSAMINE MUTASE"/>
    <property type="match status" value="1"/>
</dbReference>
<feature type="binding site" evidence="14">
    <location>
        <position position="605"/>
    </location>
    <ligand>
        <name>substrate</name>
    </ligand>
</feature>
<dbReference type="Pfam" id="PF02878">
    <property type="entry name" value="PGM_PMM_I"/>
    <property type="match status" value="1"/>
</dbReference>
<dbReference type="GO" id="GO:0004610">
    <property type="term" value="F:phosphoacetylglucosamine mutase activity"/>
    <property type="evidence" value="ECO:0007669"/>
    <property type="project" value="UniProtKB-UniRule"/>
</dbReference>
<feature type="domain" description="Phosphoacetylglucosamine mutase AMG1" evidence="20">
    <location>
        <begin position="302"/>
        <end position="383"/>
    </location>
</feature>
<dbReference type="InterPro" id="IPR049022">
    <property type="entry name" value="AMG1_III"/>
</dbReference>
<dbReference type="GO" id="GO:0046872">
    <property type="term" value="F:metal ion binding"/>
    <property type="evidence" value="ECO:0007669"/>
    <property type="project" value="UniProtKB-KW"/>
</dbReference>
<dbReference type="Gene3D" id="3.40.120.10">
    <property type="entry name" value="Alpha-D-Glucose-1,6-Bisphosphate, subunit A, domain 3"/>
    <property type="match status" value="2"/>
</dbReference>
<name>A0A2T9YCJ4_9FUNG</name>
<feature type="domain" description="Phosphoacetylglucosamine mutase AMG1" evidence="19">
    <location>
        <begin position="397"/>
        <end position="535"/>
    </location>
</feature>
<evidence type="ECO:0000256" key="5">
    <source>
        <dbReference type="ARBA" id="ARBA00022553"/>
    </source>
</evidence>
<gene>
    <name evidence="21" type="ORF">BB561_005044</name>
</gene>
<evidence type="ECO:0000256" key="15">
    <source>
        <dbReference type="PIRSR" id="PIRSR016408-3"/>
    </source>
</evidence>
<dbReference type="EMBL" id="MBFR01000279">
    <property type="protein sequence ID" value="PVU90050.1"/>
    <property type="molecule type" value="Genomic_DNA"/>
</dbReference>
<dbReference type="AlphaFoldDB" id="A0A2T9YCJ4"/>
<evidence type="ECO:0000256" key="8">
    <source>
        <dbReference type="ARBA" id="ARBA00023235"/>
    </source>
</evidence>
<proteinExistence type="inferred from homology"/>
<dbReference type="STRING" id="133385.A0A2T9YCJ4"/>
<feature type="binding site" evidence="14">
    <location>
        <begin position="596"/>
        <end position="600"/>
    </location>
    <ligand>
        <name>substrate</name>
    </ligand>
</feature>
<evidence type="ECO:0000313" key="21">
    <source>
        <dbReference type="EMBL" id="PVU90050.1"/>
    </source>
</evidence>
<evidence type="ECO:0000256" key="7">
    <source>
        <dbReference type="ARBA" id="ARBA00022842"/>
    </source>
</evidence>
<keyword evidence="6 12" id="KW-0479">Metal-binding</keyword>
<dbReference type="GO" id="GO:0005975">
    <property type="term" value="P:carbohydrate metabolic process"/>
    <property type="evidence" value="ECO:0007669"/>
    <property type="project" value="InterPro"/>
</dbReference>
<dbReference type="Pfam" id="PF00408">
    <property type="entry name" value="PGM_PMM_IV"/>
    <property type="match status" value="1"/>
</dbReference>
<evidence type="ECO:0000259" key="18">
    <source>
        <dbReference type="Pfam" id="PF02878"/>
    </source>
</evidence>
<dbReference type="SUPFAM" id="SSF53738">
    <property type="entry name" value="Phosphoglucomutase, first 3 domains"/>
    <property type="match status" value="4"/>
</dbReference>
<dbReference type="GO" id="GO:0006048">
    <property type="term" value="P:UDP-N-acetylglucosamine biosynthetic process"/>
    <property type="evidence" value="ECO:0007669"/>
    <property type="project" value="UniProtKB-UniRule"/>
</dbReference>
<dbReference type="InterPro" id="IPR036900">
    <property type="entry name" value="A-D-PHexomutase_C_sf"/>
</dbReference>
<reference evidence="21 22" key="1">
    <citation type="journal article" date="2018" name="MBio">
        <title>Comparative Genomics Reveals the Core Gene Toolbox for the Fungus-Insect Symbiosis.</title>
        <authorList>
            <person name="Wang Y."/>
            <person name="Stata M."/>
            <person name="Wang W."/>
            <person name="Stajich J.E."/>
            <person name="White M.M."/>
            <person name="Moncalvo J.M."/>
        </authorList>
    </citation>
    <scope>NUCLEOTIDE SEQUENCE [LARGE SCALE GENOMIC DNA]</scope>
    <source>
        <strain evidence="21 22">SWE-8-4</strain>
    </source>
</reference>
<feature type="domain" description="Alpha-D-phosphohexomutase C-terminal" evidence="17">
    <location>
        <begin position="551"/>
        <end position="625"/>
    </location>
</feature>
<feature type="binding site" evidence="15">
    <location>
        <position position="380"/>
    </location>
    <ligand>
        <name>Mg(2+)</name>
        <dbReference type="ChEBI" id="CHEBI:18420"/>
    </ligand>
</feature>
<comment type="similarity">
    <text evidence="3 12">Belongs to the phosphohexose mutase family.</text>
</comment>
<dbReference type="InterPro" id="IPR005844">
    <property type="entry name" value="A-D-PHexomutase_a/b/a-I"/>
</dbReference>
<feature type="domain" description="Alpha-D-phosphohexomutase alpha/beta/alpha" evidence="18">
    <location>
        <begin position="150"/>
        <end position="180"/>
    </location>
</feature>
<keyword evidence="16" id="KW-0732">Signal</keyword>
<feature type="binding site" evidence="15">
    <location>
        <position position="378"/>
    </location>
    <ligand>
        <name>Mg(2+)</name>
        <dbReference type="ChEBI" id="CHEBI:18420"/>
    </ligand>
</feature>
<dbReference type="Pfam" id="PF21404">
    <property type="entry name" value="AMG1_III"/>
    <property type="match status" value="1"/>
</dbReference>
<evidence type="ECO:0000256" key="4">
    <source>
        <dbReference type="ARBA" id="ARBA00012731"/>
    </source>
</evidence>
<feature type="chain" id="PRO_5015427011" description="Phosphoacetylglucosamine mutase" evidence="16">
    <location>
        <begin position="27"/>
        <end position="638"/>
    </location>
</feature>
<accession>A0A2T9YCJ4</accession>
<feature type="binding site" evidence="15">
    <location>
        <position position="376"/>
    </location>
    <ligand>
        <name>Mg(2+)</name>
        <dbReference type="ChEBI" id="CHEBI:18420"/>
    </ligand>
</feature>